<keyword evidence="5 7" id="KW-0408">Iron</keyword>
<comment type="similarity">
    <text evidence="2 8">Belongs to the cytochrome P450 family.</text>
</comment>
<dbReference type="Proteomes" id="UP000800235">
    <property type="component" value="Unassembled WGS sequence"/>
</dbReference>
<keyword evidence="4 8" id="KW-0560">Oxidoreductase</keyword>
<dbReference type="AlphaFoldDB" id="A0A9P4NL28"/>
<gene>
    <name evidence="9" type="ORF">EJ08DRAFT_594131</name>
</gene>
<proteinExistence type="inferred from homology"/>
<dbReference type="PANTHER" id="PTHR24305:SF157">
    <property type="entry name" value="N-ACETYLTRYPTOPHAN 6-HYDROXYLASE IVOC-RELATED"/>
    <property type="match status" value="1"/>
</dbReference>
<evidence type="ECO:0000313" key="9">
    <source>
        <dbReference type="EMBL" id="KAF2425828.1"/>
    </source>
</evidence>
<dbReference type="PRINTS" id="PR00385">
    <property type="entry name" value="P450"/>
</dbReference>
<evidence type="ECO:0000256" key="6">
    <source>
        <dbReference type="ARBA" id="ARBA00023033"/>
    </source>
</evidence>
<evidence type="ECO:0000256" key="4">
    <source>
        <dbReference type="ARBA" id="ARBA00023002"/>
    </source>
</evidence>
<evidence type="ECO:0000256" key="3">
    <source>
        <dbReference type="ARBA" id="ARBA00022723"/>
    </source>
</evidence>
<evidence type="ECO:0000313" key="10">
    <source>
        <dbReference type="Proteomes" id="UP000800235"/>
    </source>
</evidence>
<protein>
    <submittedName>
        <fullName evidence="9">Cytochrome P450</fullName>
    </submittedName>
</protein>
<keyword evidence="10" id="KW-1185">Reference proteome</keyword>
<evidence type="ECO:0000256" key="5">
    <source>
        <dbReference type="ARBA" id="ARBA00023004"/>
    </source>
</evidence>
<dbReference type="OrthoDB" id="3945418at2759"/>
<dbReference type="InterPro" id="IPR002401">
    <property type="entry name" value="Cyt_P450_E_grp-I"/>
</dbReference>
<dbReference type="SUPFAM" id="SSF48264">
    <property type="entry name" value="Cytochrome P450"/>
    <property type="match status" value="1"/>
</dbReference>
<dbReference type="PRINTS" id="PR00463">
    <property type="entry name" value="EP450I"/>
</dbReference>
<dbReference type="InterPro" id="IPR001128">
    <property type="entry name" value="Cyt_P450"/>
</dbReference>
<dbReference type="InterPro" id="IPR036396">
    <property type="entry name" value="Cyt_P450_sf"/>
</dbReference>
<reference evidence="9" key="1">
    <citation type="journal article" date="2020" name="Stud. Mycol.">
        <title>101 Dothideomycetes genomes: a test case for predicting lifestyles and emergence of pathogens.</title>
        <authorList>
            <person name="Haridas S."/>
            <person name="Albert R."/>
            <person name="Binder M."/>
            <person name="Bloem J."/>
            <person name="Labutti K."/>
            <person name="Salamov A."/>
            <person name="Andreopoulos B."/>
            <person name="Baker S."/>
            <person name="Barry K."/>
            <person name="Bills G."/>
            <person name="Bluhm B."/>
            <person name="Cannon C."/>
            <person name="Castanera R."/>
            <person name="Culley D."/>
            <person name="Daum C."/>
            <person name="Ezra D."/>
            <person name="Gonzalez J."/>
            <person name="Henrissat B."/>
            <person name="Kuo A."/>
            <person name="Liang C."/>
            <person name="Lipzen A."/>
            <person name="Lutzoni F."/>
            <person name="Magnuson J."/>
            <person name="Mondo S."/>
            <person name="Nolan M."/>
            <person name="Ohm R."/>
            <person name="Pangilinan J."/>
            <person name="Park H.-J."/>
            <person name="Ramirez L."/>
            <person name="Alfaro M."/>
            <person name="Sun H."/>
            <person name="Tritt A."/>
            <person name="Yoshinaga Y."/>
            <person name="Zwiers L.-H."/>
            <person name="Turgeon B."/>
            <person name="Goodwin S."/>
            <person name="Spatafora J."/>
            <person name="Crous P."/>
            <person name="Grigoriev I."/>
        </authorList>
    </citation>
    <scope>NUCLEOTIDE SEQUENCE</scope>
    <source>
        <strain evidence="9">CBS 130266</strain>
    </source>
</reference>
<evidence type="ECO:0000256" key="1">
    <source>
        <dbReference type="ARBA" id="ARBA00001971"/>
    </source>
</evidence>
<dbReference type="InterPro" id="IPR017972">
    <property type="entry name" value="Cyt_P450_CS"/>
</dbReference>
<dbReference type="EMBL" id="MU007067">
    <property type="protein sequence ID" value="KAF2425828.1"/>
    <property type="molecule type" value="Genomic_DNA"/>
</dbReference>
<dbReference type="GO" id="GO:0005506">
    <property type="term" value="F:iron ion binding"/>
    <property type="evidence" value="ECO:0007669"/>
    <property type="project" value="InterPro"/>
</dbReference>
<keyword evidence="3 7" id="KW-0479">Metal-binding</keyword>
<organism evidence="9 10">
    <name type="scientific">Tothia fuscella</name>
    <dbReference type="NCBI Taxonomy" id="1048955"/>
    <lineage>
        <taxon>Eukaryota</taxon>
        <taxon>Fungi</taxon>
        <taxon>Dikarya</taxon>
        <taxon>Ascomycota</taxon>
        <taxon>Pezizomycotina</taxon>
        <taxon>Dothideomycetes</taxon>
        <taxon>Pleosporomycetidae</taxon>
        <taxon>Venturiales</taxon>
        <taxon>Cylindrosympodiaceae</taxon>
        <taxon>Tothia</taxon>
    </lineage>
</organism>
<keyword evidence="6 8" id="KW-0503">Monooxygenase</keyword>
<keyword evidence="7 8" id="KW-0349">Heme</keyword>
<dbReference type="Gene3D" id="1.10.630.10">
    <property type="entry name" value="Cytochrome P450"/>
    <property type="match status" value="1"/>
</dbReference>
<comment type="cofactor">
    <cofactor evidence="1 7">
        <name>heme</name>
        <dbReference type="ChEBI" id="CHEBI:30413"/>
    </cofactor>
</comment>
<evidence type="ECO:0000256" key="2">
    <source>
        <dbReference type="ARBA" id="ARBA00010617"/>
    </source>
</evidence>
<sequence length="410" mass="47170">MSNKLDKSPYFYSMLGNPRALFPTISASDHKLRRTAIAPFFSTTAVMRFRPQVQALTDRFCERIRVCEENGEPIPVFFAYRCLTVDIIAEYIFGKKLGLLEREDWGRDFYSAWRSLWEMSPLIRQLPWMMGAFRAMPRWVLALTQPKALEVVDMETSTDELTREVLSADPETVKAKGQPTVLWEVAHSDALPEHEKSFDRLKVEGNNILAAGFETTGATLAHLTYCILADKDVHKRLQKELEDAIPDEDDIPDWQKLEKLPYLNAVMKETLSRVAVGAYSRLPRVHRTQSMRYKDWIIPAGTEVGMSGLYVNMDPDIFQEPKLFKPERWLEPDAQQRLEPYITTFGKGTRACVGINLAYTELYTVIATLLRRFPDLRLHETTKEDVEPVADYFAGMWRYEEGKPGIQVMA</sequence>
<evidence type="ECO:0000256" key="7">
    <source>
        <dbReference type="PIRSR" id="PIRSR602401-1"/>
    </source>
</evidence>
<dbReference type="GO" id="GO:0004497">
    <property type="term" value="F:monooxygenase activity"/>
    <property type="evidence" value="ECO:0007669"/>
    <property type="project" value="UniProtKB-KW"/>
</dbReference>
<dbReference type="PANTHER" id="PTHR24305">
    <property type="entry name" value="CYTOCHROME P450"/>
    <property type="match status" value="1"/>
</dbReference>
<feature type="binding site" description="axial binding residue" evidence="7">
    <location>
        <position position="352"/>
    </location>
    <ligand>
        <name>heme</name>
        <dbReference type="ChEBI" id="CHEBI:30413"/>
    </ligand>
    <ligandPart>
        <name>Fe</name>
        <dbReference type="ChEBI" id="CHEBI:18248"/>
    </ligandPart>
</feature>
<name>A0A9P4NL28_9PEZI</name>
<dbReference type="Pfam" id="PF00067">
    <property type="entry name" value="p450"/>
    <property type="match status" value="1"/>
</dbReference>
<comment type="caution">
    <text evidence="9">The sequence shown here is derived from an EMBL/GenBank/DDBJ whole genome shotgun (WGS) entry which is preliminary data.</text>
</comment>
<dbReference type="GO" id="GO:0016705">
    <property type="term" value="F:oxidoreductase activity, acting on paired donors, with incorporation or reduction of molecular oxygen"/>
    <property type="evidence" value="ECO:0007669"/>
    <property type="project" value="InterPro"/>
</dbReference>
<dbReference type="CDD" id="cd11062">
    <property type="entry name" value="CYP58-like"/>
    <property type="match status" value="1"/>
</dbReference>
<accession>A0A9P4NL28</accession>
<dbReference type="InterPro" id="IPR050121">
    <property type="entry name" value="Cytochrome_P450_monoxygenase"/>
</dbReference>
<dbReference type="PROSITE" id="PS00086">
    <property type="entry name" value="CYTOCHROME_P450"/>
    <property type="match status" value="1"/>
</dbReference>
<evidence type="ECO:0000256" key="8">
    <source>
        <dbReference type="RuleBase" id="RU000461"/>
    </source>
</evidence>
<dbReference type="GO" id="GO:0020037">
    <property type="term" value="F:heme binding"/>
    <property type="evidence" value="ECO:0007669"/>
    <property type="project" value="InterPro"/>
</dbReference>